<accession>A0A9N9L6L4</accession>
<evidence type="ECO:0000313" key="3">
    <source>
        <dbReference type="Proteomes" id="UP000696280"/>
    </source>
</evidence>
<protein>
    <submittedName>
        <fullName evidence="2">Uncharacterized protein</fullName>
    </submittedName>
</protein>
<name>A0A9N9L6L4_9HELO</name>
<evidence type="ECO:0000313" key="2">
    <source>
        <dbReference type="EMBL" id="CAG8961106.1"/>
    </source>
</evidence>
<organism evidence="2 3">
    <name type="scientific">Hymenoscyphus fraxineus</name>
    <dbReference type="NCBI Taxonomy" id="746836"/>
    <lineage>
        <taxon>Eukaryota</taxon>
        <taxon>Fungi</taxon>
        <taxon>Dikarya</taxon>
        <taxon>Ascomycota</taxon>
        <taxon>Pezizomycotina</taxon>
        <taxon>Leotiomycetes</taxon>
        <taxon>Helotiales</taxon>
        <taxon>Helotiaceae</taxon>
        <taxon>Hymenoscyphus</taxon>
    </lineage>
</organism>
<feature type="region of interest" description="Disordered" evidence="1">
    <location>
        <begin position="1"/>
        <end position="92"/>
    </location>
</feature>
<reference evidence="2" key="1">
    <citation type="submission" date="2021-07" db="EMBL/GenBank/DDBJ databases">
        <authorList>
            <person name="Durling M."/>
        </authorList>
    </citation>
    <scope>NUCLEOTIDE SEQUENCE</scope>
</reference>
<dbReference type="OrthoDB" id="10363740at2759"/>
<dbReference type="AlphaFoldDB" id="A0A9N9L6L4"/>
<dbReference type="EMBL" id="CAJVRL010000103">
    <property type="protein sequence ID" value="CAG8961106.1"/>
    <property type="molecule type" value="Genomic_DNA"/>
</dbReference>
<comment type="caution">
    <text evidence="2">The sequence shown here is derived from an EMBL/GenBank/DDBJ whole genome shotgun (WGS) entry which is preliminary data.</text>
</comment>
<proteinExistence type="predicted"/>
<feature type="compositionally biased region" description="Basic and acidic residues" evidence="1">
    <location>
        <begin position="10"/>
        <end position="25"/>
    </location>
</feature>
<sequence>MPRTKSKTAGRKDEVSPGSKEDHQHLLTLRVPASMGSLRLATPHIQMPLNTNLGKPLPHSSSPGKKKQTTRTSPGQKRWRDKNGCSSLAFVA</sequence>
<evidence type="ECO:0000256" key="1">
    <source>
        <dbReference type="SAM" id="MobiDB-lite"/>
    </source>
</evidence>
<keyword evidence="3" id="KW-1185">Reference proteome</keyword>
<gene>
    <name evidence="2" type="ORF">HYFRA_00002649</name>
</gene>
<dbReference type="Proteomes" id="UP000696280">
    <property type="component" value="Unassembled WGS sequence"/>
</dbReference>
<feature type="compositionally biased region" description="Polar residues" evidence="1">
    <location>
        <begin position="48"/>
        <end position="63"/>
    </location>
</feature>